<dbReference type="RefSeq" id="WP_133290115.1">
    <property type="nucleotide sequence ID" value="NZ_SMSJ01000026.1"/>
</dbReference>
<reference evidence="1 2" key="1">
    <citation type="journal article" date="2016" name="J. Microbiol.">
        <title>Dankookia rubra gen. nov., sp. nov., an alphaproteobacterium isolated from sediment of a shallow stream.</title>
        <authorList>
            <person name="Kim W.H."/>
            <person name="Kim D.H."/>
            <person name="Kang K."/>
            <person name="Ahn T.Y."/>
        </authorList>
    </citation>
    <scope>NUCLEOTIDE SEQUENCE [LARGE SCALE GENOMIC DNA]</scope>
    <source>
        <strain evidence="1 2">JCM30602</strain>
    </source>
</reference>
<dbReference type="AlphaFoldDB" id="A0A4R5QEL8"/>
<protein>
    <submittedName>
        <fullName evidence="1">Uncharacterized protein</fullName>
    </submittedName>
</protein>
<dbReference type="Proteomes" id="UP000295096">
    <property type="component" value="Unassembled WGS sequence"/>
</dbReference>
<gene>
    <name evidence="1" type="ORF">E2C06_18625</name>
</gene>
<evidence type="ECO:0000313" key="1">
    <source>
        <dbReference type="EMBL" id="TDH61119.1"/>
    </source>
</evidence>
<proteinExistence type="predicted"/>
<evidence type="ECO:0000313" key="2">
    <source>
        <dbReference type="Proteomes" id="UP000295096"/>
    </source>
</evidence>
<organism evidence="1 2">
    <name type="scientific">Dankookia rubra</name>
    <dbReference type="NCBI Taxonomy" id="1442381"/>
    <lineage>
        <taxon>Bacteria</taxon>
        <taxon>Pseudomonadati</taxon>
        <taxon>Pseudomonadota</taxon>
        <taxon>Alphaproteobacteria</taxon>
        <taxon>Acetobacterales</taxon>
        <taxon>Roseomonadaceae</taxon>
        <taxon>Dankookia</taxon>
    </lineage>
</organism>
<keyword evidence="2" id="KW-1185">Reference proteome</keyword>
<name>A0A4R5QEL8_9PROT</name>
<comment type="caution">
    <text evidence="1">The sequence shown here is derived from an EMBL/GenBank/DDBJ whole genome shotgun (WGS) entry which is preliminary data.</text>
</comment>
<accession>A0A4R5QEL8</accession>
<dbReference type="EMBL" id="SMSJ01000026">
    <property type="protein sequence ID" value="TDH61119.1"/>
    <property type="molecule type" value="Genomic_DNA"/>
</dbReference>
<sequence>MQAQDSLPFLHQAVTIPGSCARERRSLLEALNALSRRAEAAGLDLTAARLRAAGKLACAELVEVRLKGLA</sequence>